<protein>
    <submittedName>
        <fullName evidence="3">Uncharacterized protein</fullName>
    </submittedName>
</protein>
<feature type="transmembrane region" description="Helical" evidence="2">
    <location>
        <begin position="29"/>
        <end position="49"/>
    </location>
</feature>
<comment type="caution">
    <text evidence="3">The sequence shown here is derived from an EMBL/GenBank/DDBJ whole genome shotgun (WGS) entry which is preliminary data.</text>
</comment>
<dbReference type="Proteomes" id="UP000244905">
    <property type="component" value="Unassembled WGS sequence"/>
</dbReference>
<keyword evidence="2" id="KW-0812">Transmembrane</keyword>
<keyword evidence="4" id="KW-1185">Reference proteome</keyword>
<sequence>MTATNPHIRNSGRGKAHQTSHQYRILKTVARVVGFIIGTLVAVVVWVVVRPVFRGIGWIISLLTMIAVIYWLLTNF</sequence>
<evidence type="ECO:0000256" key="2">
    <source>
        <dbReference type="SAM" id="Phobius"/>
    </source>
</evidence>
<organism evidence="3 4">
    <name type="scientific">Duncaniella muris</name>
    <dbReference type="NCBI Taxonomy" id="2094150"/>
    <lineage>
        <taxon>Bacteria</taxon>
        <taxon>Pseudomonadati</taxon>
        <taxon>Bacteroidota</taxon>
        <taxon>Bacteroidia</taxon>
        <taxon>Bacteroidales</taxon>
        <taxon>Muribaculaceae</taxon>
        <taxon>Duncaniella</taxon>
    </lineage>
</organism>
<proteinExistence type="predicted"/>
<accession>A0A2V1IHS1</accession>
<evidence type="ECO:0000313" key="4">
    <source>
        <dbReference type="Proteomes" id="UP000244905"/>
    </source>
</evidence>
<dbReference type="AlphaFoldDB" id="A0A2V1IHS1"/>
<evidence type="ECO:0000313" key="3">
    <source>
        <dbReference type="EMBL" id="PWB00167.1"/>
    </source>
</evidence>
<evidence type="ECO:0000256" key="1">
    <source>
        <dbReference type="SAM" id="MobiDB-lite"/>
    </source>
</evidence>
<feature type="region of interest" description="Disordered" evidence="1">
    <location>
        <begin position="1"/>
        <end position="21"/>
    </location>
</feature>
<gene>
    <name evidence="3" type="ORF">C5O23_13690</name>
</gene>
<reference evidence="4" key="1">
    <citation type="submission" date="2018-02" db="EMBL/GenBank/DDBJ databases">
        <authorList>
            <person name="Clavel T."/>
            <person name="Strowig T."/>
        </authorList>
    </citation>
    <scope>NUCLEOTIDE SEQUENCE [LARGE SCALE GENOMIC DNA]</scope>
    <source>
        <strain evidence="4">DSM 103720</strain>
    </source>
</reference>
<feature type="transmembrane region" description="Helical" evidence="2">
    <location>
        <begin position="55"/>
        <end position="73"/>
    </location>
</feature>
<keyword evidence="2" id="KW-1133">Transmembrane helix</keyword>
<dbReference type="EMBL" id="PUEC01000053">
    <property type="protein sequence ID" value="PWB00167.1"/>
    <property type="molecule type" value="Genomic_DNA"/>
</dbReference>
<keyword evidence="2" id="KW-0472">Membrane</keyword>
<name>A0A2V1IHS1_9BACT</name>